<dbReference type="Proteomes" id="UP000887013">
    <property type="component" value="Unassembled WGS sequence"/>
</dbReference>
<dbReference type="InterPro" id="IPR052709">
    <property type="entry name" value="Transposase-MT_Hybrid"/>
</dbReference>
<reference evidence="1" key="1">
    <citation type="submission" date="2020-08" db="EMBL/GenBank/DDBJ databases">
        <title>Multicomponent nature underlies the extraordinary mechanical properties of spider dragline silk.</title>
        <authorList>
            <person name="Kono N."/>
            <person name="Nakamura H."/>
            <person name="Mori M."/>
            <person name="Yoshida Y."/>
            <person name="Ohtoshi R."/>
            <person name="Malay A.D."/>
            <person name="Moran D.A.P."/>
            <person name="Tomita M."/>
            <person name="Numata K."/>
            <person name="Arakawa K."/>
        </authorList>
    </citation>
    <scope>NUCLEOTIDE SEQUENCE</scope>
</reference>
<dbReference type="EMBL" id="BMAW01111767">
    <property type="protein sequence ID" value="GFT49546.1"/>
    <property type="molecule type" value="Genomic_DNA"/>
</dbReference>
<organism evidence="1 2">
    <name type="scientific">Nephila pilipes</name>
    <name type="common">Giant wood spider</name>
    <name type="synonym">Nephila maculata</name>
    <dbReference type="NCBI Taxonomy" id="299642"/>
    <lineage>
        <taxon>Eukaryota</taxon>
        <taxon>Metazoa</taxon>
        <taxon>Ecdysozoa</taxon>
        <taxon>Arthropoda</taxon>
        <taxon>Chelicerata</taxon>
        <taxon>Arachnida</taxon>
        <taxon>Araneae</taxon>
        <taxon>Araneomorphae</taxon>
        <taxon>Entelegynae</taxon>
        <taxon>Araneoidea</taxon>
        <taxon>Nephilidae</taxon>
        <taxon>Nephila</taxon>
    </lineage>
</organism>
<gene>
    <name evidence="1" type="primary">AVEN_270828_1</name>
    <name evidence="1" type="ORF">NPIL_18121</name>
</gene>
<proteinExistence type="predicted"/>
<dbReference type="AlphaFoldDB" id="A0A8X6P486"/>
<dbReference type="PANTHER" id="PTHR46060">
    <property type="entry name" value="MARINER MOS1 TRANSPOSASE-LIKE PROTEIN"/>
    <property type="match status" value="1"/>
</dbReference>
<name>A0A8X6P486_NEPPI</name>
<evidence type="ECO:0000313" key="1">
    <source>
        <dbReference type="EMBL" id="GFT49546.1"/>
    </source>
</evidence>
<accession>A0A8X6P486</accession>
<sequence>MVAVYGERRLGRTAVNKWCTSFCEGRLTISDLLRPGKAKIVITDYSIAPVDAMIRADGRVQTRDISDELNLCKGMVHHTIVHQHLQNSEVCTEWVPKHLTLDHQKH</sequence>
<protein>
    <submittedName>
        <fullName evidence="1">Uncharacterized protein</fullName>
    </submittedName>
</protein>
<dbReference type="PANTHER" id="PTHR46060:SF1">
    <property type="entry name" value="MARINER MOS1 TRANSPOSASE-LIKE PROTEIN"/>
    <property type="match status" value="1"/>
</dbReference>
<comment type="caution">
    <text evidence="1">The sequence shown here is derived from an EMBL/GenBank/DDBJ whole genome shotgun (WGS) entry which is preliminary data.</text>
</comment>
<evidence type="ECO:0000313" key="2">
    <source>
        <dbReference type="Proteomes" id="UP000887013"/>
    </source>
</evidence>
<keyword evidence="2" id="KW-1185">Reference proteome</keyword>